<dbReference type="GO" id="GO:0005829">
    <property type="term" value="C:cytosol"/>
    <property type="evidence" value="ECO:0007669"/>
    <property type="project" value="TreeGrafter"/>
</dbReference>
<reference evidence="10" key="1">
    <citation type="journal article" date="2016" name="Proc. Natl. Acad. Sci. U.S.A.">
        <title>Comparative genomics of biotechnologically important yeasts.</title>
        <authorList>
            <person name="Riley R."/>
            <person name="Haridas S."/>
            <person name="Wolfe K.H."/>
            <person name="Lopes M.R."/>
            <person name="Hittinger C.T."/>
            <person name="Goeker M."/>
            <person name="Salamov A.A."/>
            <person name="Wisecaver J.H."/>
            <person name="Long T.M."/>
            <person name="Calvey C.H."/>
            <person name="Aerts A.L."/>
            <person name="Barry K.W."/>
            <person name="Choi C."/>
            <person name="Clum A."/>
            <person name="Coughlan A.Y."/>
            <person name="Deshpande S."/>
            <person name="Douglass A.P."/>
            <person name="Hanson S.J."/>
            <person name="Klenk H.-P."/>
            <person name="LaButti K.M."/>
            <person name="Lapidus A."/>
            <person name="Lindquist E.A."/>
            <person name="Lipzen A.M."/>
            <person name="Meier-Kolthoff J.P."/>
            <person name="Ohm R.A."/>
            <person name="Otillar R.P."/>
            <person name="Pangilinan J.L."/>
            <person name="Peng Y."/>
            <person name="Rokas A."/>
            <person name="Rosa C.A."/>
            <person name="Scheuner C."/>
            <person name="Sibirny A.A."/>
            <person name="Slot J.C."/>
            <person name="Stielow J.B."/>
            <person name="Sun H."/>
            <person name="Kurtzman C.P."/>
            <person name="Blackwell M."/>
            <person name="Grigoriev I.V."/>
            <person name="Jeffries T.W."/>
        </authorList>
    </citation>
    <scope>NUCLEOTIDE SEQUENCE [LARGE SCALE GENOMIC DNA]</scope>
    <source>
        <strain evidence="10">NRRL Y-1626</strain>
    </source>
</reference>
<dbReference type="PANTHER" id="PTHR15641:SF1">
    <property type="entry name" value="ELONGATOR COMPLEX PROTEIN 5"/>
    <property type="match status" value="1"/>
</dbReference>
<comment type="subcellular location">
    <subcellularLocation>
        <location evidence="2">Cytoplasm</location>
    </subcellularLocation>
    <subcellularLocation>
        <location evidence="1">Nucleus</location>
    </subcellularLocation>
</comment>
<evidence type="ECO:0000256" key="5">
    <source>
        <dbReference type="ARBA" id="ARBA00020264"/>
    </source>
</evidence>
<evidence type="ECO:0000256" key="8">
    <source>
        <dbReference type="ARBA" id="ARBA00023242"/>
    </source>
</evidence>
<organism evidence="9 10">
    <name type="scientific">Hanseniaspora valbyensis NRRL Y-1626</name>
    <dbReference type="NCBI Taxonomy" id="766949"/>
    <lineage>
        <taxon>Eukaryota</taxon>
        <taxon>Fungi</taxon>
        <taxon>Dikarya</taxon>
        <taxon>Ascomycota</taxon>
        <taxon>Saccharomycotina</taxon>
        <taxon>Saccharomycetes</taxon>
        <taxon>Saccharomycodales</taxon>
        <taxon>Saccharomycodaceae</taxon>
        <taxon>Hanseniaspora</taxon>
    </lineage>
</organism>
<evidence type="ECO:0000256" key="4">
    <source>
        <dbReference type="ARBA" id="ARBA00009567"/>
    </source>
</evidence>
<comment type="caution">
    <text evidence="9">The sequence shown here is derived from an EMBL/GenBank/DDBJ whole genome shotgun (WGS) entry which is preliminary data.</text>
</comment>
<protein>
    <recommendedName>
        <fullName evidence="5">Elongator complex protein 5</fullName>
    </recommendedName>
</protein>
<gene>
    <name evidence="9" type="ORF">HANVADRAFT_55483</name>
</gene>
<sequence>MLKNYQVFQLFSLKENTSLILTLDTILQTASASILSEFKQNNQSLNVVYLGFDNAVNKPLYCDFLIKCFAFIDVSGKTFEDKYGKLIELVNSKCDNNKHNLIIVDNINNIENEYILNFVNSLNNTQDDMISSSAEENNNSNRTLLTVYHKDNVDFEKYQEISSSNLAISLFPTTLQLLTSSANIILDINPVITDNKFVDDEEDVDEHLSKFHIPRGFNNSSNYQLELTHKRKSGRVTTFKFIMDSEKHEYIDNTKVVKVENPFGNNDISEFDGMTTFNLKSTEKQKQAKDNVELPFMEAQQFSSGGAIVYEFEKDDDYDEEDPYEDPF</sequence>
<accession>A0A1B7TGY8</accession>
<evidence type="ECO:0000256" key="3">
    <source>
        <dbReference type="ARBA" id="ARBA00005043"/>
    </source>
</evidence>
<dbReference type="InterPro" id="IPR027417">
    <property type="entry name" value="P-loop_NTPase"/>
</dbReference>
<dbReference type="UniPathway" id="UPA00988"/>
<proteinExistence type="inferred from homology"/>
<dbReference type="Gene3D" id="3.40.50.300">
    <property type="entry name" value="P-loop containing nucleotide triphosphate hydrolases"/>
    <property type="match status" value="1"/>
</dbReference>
<dbReference type="InterPro" id="IPR019519">
    <property type="entry name" value="Elp5"/>
</dbReference>
<name>A0A1B7TGY8_9ASCO</name>
<dbReference type="Proteomes" id="UP000092321">
    <property type="component" value="Unassembled WGS sequence"/>
</dbReference>
<comment type="similarity">
    <text evidence="4">Belongs to the ELP5 family.</text>
</comment>
<evidence type="ECO:0000313" key="10">
    <source>
        <dbReference type="Proteomes" id="UP000092321"/>
    </source>
</evidence>
<evidence type="ECO:0000256" key="7">
    <source>
        <dbReference type="ARBA" id="ARBA00022694"/>
    </source>
</evidence>
<evidence type="ECO:0000256" key="6">
    <source>
        <dbReference type="ARBA" id="ARBA00022490"/>
    </source>
</evidence>
<dbReference type="Pfam" id="PF10483">
    <property type="entry name" value="Elong_Iki1"/>
    <property type="match status" value="1"/>
</dbReference>
<evidence type="ECO:0000256" key="2">
    <source>
        <dbReference type="ARBA" id="ARBA00004496"/>
    </source>
</evidence>
<evidence type="ECO:0000313" key="9">
    <source>
        <dbReference type="EMBL" id="OBA27958.1"/>
    </source>
</evidence>
<keyword evidence="6" id="KW-0963">Cytoplasm</keyword>
<keyword evidence="7" id="KW-0819">tRNA processing</keyword>
<comment type="pathway">
    <text evidence="3">tRNA modification; 5-methoxycarbonylmethyl-2-thiouridine-tRNA biosynthesis.</text>
</comment>
<keyword evidence="8" id="KW-0539">Nucleus</keyword>
<dbReference type="EMBL" id="LXPE01000006">
    <property type="protein sequence ID" value="OBA27958.1"/>
    <property type="molecule type" value="Genomic_DNA"/>
</dbReference>
<dbReference type="GO" id="GO:0033588">
    <property type="term" value="C:elongator holoenzyme complex"/>
    <property type="evidence" value="ECO:0007669"/>
    <property type="project" value="InterPro"/>
</dbReference>
<evidence type="ECO:0000256" key="1">
    <source>
        <dbReference type="ARBA" id="ARBA00004123"/>
    </source>
</evidence>
<dbReference type="AlphaFoldDB" id="A0A1B7TGY8"/>
<dbReference type="OrthoDB" id="166907at2759"/>
<dbReference type="GO" id="GO:0000049">
    <property type="term" value="F:tRNA binding"/>
    <property type="evidence" value="ECO:0007669"/>
    <property type="project" value="TreeGrafter"/>
</dbReference>
<dbReference type="GO" id="GO:0005634">
    <property type="term" value="C:nucleus"/>
    <property type="evidence" value="ECO:0007669"/>
    <property type="project" value="UniProtKB-SubCell"/>
</dbReference>
<dbReference type="PANTHER" id="PTHR15641">
    <property type="entry name" value="ELONGATOR COMPLEX PROTEIN 5"/>
    <property type="match status" value="1"/>
</dbReference>
<dbReference type="GO" id="GO:0002098">
    <property type="term" value="P:tRNA wobble uridine modification"/>
    <property type="evidence" value="ECO:0007669"/>
    <property type="project" value="InterPro"/>
</dbReference>
<keyword evidence="10" id="KW-1185">Reference proteome</keyword>
<dbReference type="CDD" id="cd19496">
    <property type="entry name" value="Elp5"/>
    <property type="match status" value="1"/>
</dbReference>